<comment type="caution">
    <text evidence="1">The sequence shown here is derived from an EMBL/GenBank/DDBJ whole genome shotgun (WGS) entry which is preliminary data.</text>
</comment>
<evidence type="ECO:0000313" key="2">
    <source>
        <dbReference type="Proteomes" id="UP000805193"/>
    </source>
</evidence>
<keyword evidence="2" id="KW-1185">Reference proteome</keyword>
<accession>A0AC60PLQ2</accession>
<proteinExistence type="predicted"/>
<dbReference type="Proteomes" id="UP000805193">
    <property type="component" value="Unassembled WGS sequence"/>
</dbReference>
<feature type="non-terminal residue" evidence="1">
    <location>
        <position position="157"/>
    </location>
</feature>
<gene>
    <name evidence="1" type="ORF">HPB47_002258</name>
</gene>
<organism evidence="1 2">
    <name type="scientific">Ixodes persulcatus</name>
    <name type="common">Taiga tick</name>
    <dbReference type="NCBI Taxonomy" id="34615"/>
    <lineage>
        <taxon>Eukaryota</taxon>
        <taxon>Metazoa</taxon>
        <taxon>Ecdysozoa</taxon>
        <taxon>Arthropoda</taxon>
        <taxon>Chelicerata</taxon>
        <taxon>Arachnida</taxon>
        <taxon>Acari</taxon>
        <taxon>Parasitiformes</taxon>
        <taxon>Ixodida</taxon>
        <taxon>Ixodoidea</taxon>
        <taxon>Ixodidae</taxon>
        <taxon>Ixodinae</taxon>
        <taxon>Ixodes</taxon>
    </lineage>
</organism>
<sequence>ELAARNGCAVSMSSPESGQSGSPCSSLGLTDMCGLPPFAPAPSPAGSAPLLAPATTPSSSSCMLLASSTSFPHSLDGIQGTSYSSPCGTASGVAGASPSAAASFFARNIHRMINAEDRNFIRGDDGGGEHQPCSAGQQRQERQHASAAPVVCPLVDR</sequence>
<feature type="non-terminal residue" evidence="1">
    <location>
        <position position="1"/>
    </location>
</feature>
<evidence type="ECO:0000313" key="1">
    <source>
        <dbReference type="EMBL" id="KAG0421879.1"/>
    </source>
</evidence>
<dbReference type="EMBL" id="JABSTQ010010306">
    <property type="protein sequence ID" value="KAG0421879.1"/>
    <property type="molecule type" value="Genomic_DNA"/>
</dbReference>
<name>A0AC60PLQ2_IXOPE</name>
<protein>
    <submittedName>
        <fullName evidence="1">Uncharacterized protein</fullName>
    </submittedName>
</protein>
<reference evidence="1 2" key="1">
    <citation type="journal article" date="2020" name="Cell">
        <title>Large-Scale Comparative Analyses of Tick Genomes Elucidate Their Genetic Diversity and Vector Capacities.</title>
        <authorList>
            <consortium name="Tick Genome and Microbiome Consortium (TIGMIC)"/>
            <person name="Jia N."/>
            <person name="Wang J."/>
            <person name="Shi W."/>
            <person name="Du L."/>
            <person name="Sun Y."/>
            <person name="Zhan W."/>
            <person name="Jiang J.F."/>
            <person name="Wang Q."/>
            <person name="Zhang B."/>
            <person name="Ji P."/>
            <person name="Bell-Sakyi L."/>
            <person name="Cui X.M."/>
            <person name="Yuan T.T."/>
            <person name="Jiang B.G."/>
            <person name="Yang W.F."/>
            <person name="Lam T.T."/>
            <person name="Chang Q.C."/>
            <person name="Ding S.J."/>
            <person name="Wang X.J."/>
            <person name="Zhu J.G."/>
            <person name="Ruan X.D."/>
            <person name="Zhao L."/>
            <person name="Wei J.T."/>
            <person name="Ye R.Z."/>
            <person name="Que T.C."/>
            <person name="Du C.H."/>
            <person name="Zhou Y.H."/>
            <person name="Cheng J.X."/>
            <person name="Dai P.F."/>
            <person name="Guo W.B."/>
            <person name="Han X.H."/>
            <person name="Huang E.J."/>
            <person name="Li L.F."/>
            <person name="Wei W."/>
            <person name="Gao Y.C."/>
            <person name="Liu J.Z."/>
            <person name="Shao H.Z."/>
            <person name="Wang X."/>
            <person name="Wang C.C."/>
            <person name="Yang T.C."/>
            <person name="Huo Q.B."/>
            <person name="Li W."/>
            <person name="Chen H.Y."/>
            <person name="Chen S.E."/>
            <person name="Zhou L.G."/>
            <person name="Ni X.B."/>
            <person name="Tian J.H."/>
            <person name="Sheng Y."/>
            <person name="Liu T."/>
            <person name="Pan Y.S."/>
            <person name="Xia L.Y."/>
            <person name="Li J."/>
            <person name="Zhao F."/>
            <person name="Cao W.C."/>
        </authorList>
    </citation>
    <scope>NUCLEOTIDE SEQUENCE [LARGE SCALE GENOMIC DNA]</scope>
    <source>
        <strain evidence="1">Iper-2018</strain>
    </source>
</reference>